<keyword evidence="3" id="KW-0413">Isomerase</keyword>
<protein>
    <submittedName>
        <fullName evidence="3">Enoyl-CoA hydratase/isomerase</fullName>
    </submittedName>
</protein>
<dbReference type="AlphaFoldDB" id="D0LWV8"/>
<proteinExistence type="inferred from homology"/>
<gene>
    <name evidence="3" type="ordered locus">Hoch_1655</name>
</gene>
<sequence>MSDSVHIERHEGVALVTMALPHKRNALTAELYPLLARRLEELQRDSQVRAIVLSGGEHFCAGGDLSALDLPAFEMRRQMHEGHRVIRAIIGGERPVLAAVQGNAFGAGLSLAMACDFVIADENTSFCAAFGRVGLTPDYGLLWTLPQRVGMSATREIVMFCEPVGGARAHELGMVDRLCEPDAVPETALALAQRLAQAPPATLATTKRVLARLPMPLDTMLAWEADTQSLLVRTDDFDEGVQAFRERRPPRFRGQ</sequence>
<dbReference type="PANTHER" id="PTHR43459:SF1">
    <property type="entry name" value="EG:BACN32G11.4 PROTEIN"/>
    <property type="match status" value="1"/>
</dbReference>
<dbReference type="KEGG" id="hoh:Hoch_1655"/>
<evidence type="ECO:0000256" key="1">
    <source>
        <dbReference type="ARBA" id="ARBA00005254"/>
    </source>
</evidence>
<evidence type="ECO:0000313" key="3">
    <source>
        <dbReference type="EMBL" id="ACY14205.1"/>
    </source>
</evidence>
<dbReference type="CDD" id="cd06558">
    <property type="entry name" value="crotonase-like"/>
    <property type="match status" value="1"/>
</dbReference>
<dbReference type="GO" id="GO:0016853">
    <property type="term" value="F:isomerase activity"/>
    <property type="evidence" value="ECO:0007669"/>
    <property type="project" value="UniProtKB-KW"/>
</dbReference>
<dbReference type="PANTHER" id="PTHR43459">
    <property type="entry name" value="ENOYL-COA HYDRATASE"/>
    <property type="match status" value="1"/>
</dbReference>
<dbReference type="Gene3D" id="3.90.226.10">
    <property type="entry name" value="2-enoyl-CoA Hydratase, Chain A, domain 1"/>
    <property type="match status" value="1"/>
</dbReference>
<dbReference type="OrthoDB" id="5365311at2"/>
<dbReference type="RefSeq" id="WP_012826813.1">
    <property type="nucleotide sequence ID" value="NC_013440.1"/>
</dbReference>
<dbReference type="InterPro" id="IPR001753">
    <property type="entry name" value="Enoyl-CoA_hydra/iso"/>
</dbReference>
<name>D0LWV8_HALO1</name>
<organism evidence="3 4">
    <name type="scientific">Haliangium ochraceum (strain DSM 14365 / JCM 11303 / SMP-2)</name>
    <dbReference type="NCBI Taxonomy" id="502025"/>
    <lineage>
        <taxon>Bacteria</taxon>
        <taxon>Pseudomonadati</taxon>
        <taxon>Myxococcota</taxon>
        <taxon>Polyangia</taxon>
        <taxon>Haliangiales</taxon>
        <taxon>Kofleriaceae</taxon>
        <taxon>Haliangium</taxon>
    </lineage>
</organism>
<keyword evidence="4" id="KW-1185">Reference proteome</keyword>
<dbReference type="InterPro" id="IPR018376">
    <property type="entry name" value="Enoyl-CoA_hyd/isom_CS"/>
</dbReference>
<dbReference type="Proteomes" id="UP000001880">
    <property type="component" value="Chromosome"/>
</dbReference>
<dbReference type="eggNOG" id="COG1024">
    <property type="taxonomic scope" value="Bacteria"/>
</dbReference>
<dbReference type="EMBL" id="CP001804">
    <property type="protein sequence ID" value="ACY14205.1"/>
    <property type="molecule type" value="Genomic_DNA"/>
</dbReference>
<dbReference type="InterPro" id="IPR014748">
    <property type="entry name" value="Enoyl-CoA_hydra_C"/>
</dbReference>
<dbReference type="SUPFAM" id="SSF52096">
    <property type="entry name" value="ClpP/crotonase"/>
    <property type="match status" value="1"/>
</dbReference>
<dbReference type="Gene3D" id="1.10.12.10">
    <property type="entry name" value="Lyase 2-enoyl-coa Hydratase, Chain A, domain 2"/>
    <property type="match status" value="1"/>
</dbReference>
<evidence type="ECO:0000256" key="2">
    <source>
        <dbReference type="RuleBase" id="RU003707"/>
    </source>
</evidence>
<dbReference type="STRING" id="502025.Hoch_1655"/>
<dbReference type="Pfam" id="PF00378">
    <property type="entry name" value="ECH_1"/>
    <property type="match status" value="1"/>
</dbReference>
<reference evidence="3 4" key="1">
    <citation type="journal article" date="2010" name="Stand. Genomic Sci.">
        <title>Complete genome sequence of Haliangium ochraceum type strain (SMP-2).</title>
        <authorList>
            <consortium name="US DOE Joint Genome Institute (JGI-PGF)"/>
            <person name="Ivanova N."/>
            <person name="Daum C."/>
            <person name="Lang E."/>
            <person name="Abt B."/>
            <person name="Kopitz M."/>
            <person name="Saunders E."/>
            <person name="Lapidus A."/>
            <person name="Lucas S."/>
            <person name="Glavina Del Rio T."/>
            <person name="Nolan M."/>
            <person name="Tice H."/>
            <person name="Copeland A."/>
            <person name="Cheng J.F."/>
            <person name="Chen F."/>
            <person name="Bruce D."/>
            <person name="Goodwin L."/>
            <person name="Pitluck S."/>
            <person name="Mavromatis K."/>
            <person name="Pati A."/>
            <person name="Mikhailova N."/>
            <person name="Chen A."/>
            <person name="Palaniappan K."/>
            <person name="Land M."/>
            <person name="Hauser L."/>
            <person name="Chang Y.J."/>
            <person name="Jeffries C.D."/>
            <person name="Detter J.C."/>
            <person name="Brettin T."/>
            <person name="Rohde M."/>
            <person name="Goker M."/>
            <person name="Bristow J."/>
            <person name="Markowitz V."/>
            <person name="Eisen J.A."/>
            <person name="Hugenholtz P."/>
            <person name="Kyrpides N.C."/>
            <person name="Klenk H.P."/>
        </authorList>
    </citation>
    <scope>NUCLEOTIDE SEQUENCE [LARGE SCALE GENOMIC DNA]</scope>
    <source>
        <strain evidence="4">DSM 14365 / CIP 107738 / JCM 11303 / AJ 13395 / SMP-2</strain>
    </source>
</reference>
<comment type="similarity">
    <text evidence="1 2">Belongs to the enoyl-CoA hydratase/isomerase family.</text>
</comment>
<dbReference type="PROSITE" id="PS00166">
    <property type="entry name" value="ENOYL_COA_HYDRATASE"/>
    <property type="match status" value="1"/>
</dbReference>
<accession>D0LWV8</accession>
<evidence type="ECO:0000313" key="4">
    <source>
        <dbReference type="Proteomes" id="UP000001880"/>
    </source>
</evidence>
<dbReference type="InterPro" id="IPR029045">
    <property type="entry name" value="ClpP/crotonase-like_dom_sf"/>
</dbReference>
<dbReference type="HOGENOM" id="CLU_009834_7_2_7"/>